<sequence length="155" mass="17575">MIVDEYGTALQEKYYEIDSTLQLSCIVRNVVMSSSVVYWSHGDQILNYDTTRGGVSVKTELMEDGANSTLFIAKINKSDSGNYTCSINSSHEYNIMVHILNAEEVESLPTEQGWLAELRHIVSLIHLNSYGSRKNRENGFILYVRIITSLIDEME</sequence>
<dbReference type="InterPro" id="IPR007110">
    <property type="entry name" value="Ig-like_dom"/>
</dbReference>
<dbReference type="SMART" id="SM00408">
    <property type="entry name" value="IGc2"/>
    <property type="match status" value="1"/>
</dbReference>
<keyword evidence="3" id="KW-1185">Reference proteome</keyword>
<evidence type="ECO:0000313" key="3">
    <source>
        <dbReference type="Proteomes" id="UP000594454"/>
    </source>
</evidence>
<dbReference type="PANTHER" id="PTHR23279:SF12">
    <property type="entry name" value="DEFECTIVE PROBOSCIS EXTENSION RESPONSE 14, ISOFORM A-RELATED"/>
    <property type="match status" value="1"/>
</dbReference>
<accession>A0A7R8YQP0</accession>
<protein>
    <recommendedName>
        <fullName evidence="1">Ig-like domain-containing protein</fullName>
    </recommendedName>
</protein>
<dbReference type="Proteomes" id="UP000594454">
    <property type="component" value="Chromosome 2"/>
</dbReference>
<dbReference type="GO" id="GO:0050808">
    <property type="term" value="P:synapse organization"/>
    <property type="evidence" value="ECO:0007669"/>
    <property type="project" value="TreeGrafter"/>
</dbReference>
<dbReference type="InterPro" id="IPR003598">
    <property type="entry name" value="Ig_sub2"/>
</dbReference>
<dbReference type="InterPro" id="IPR036179">
    <property type="entry name" value="Ig-like_dom_sf"/>
</dbReference>
<dbReference type="SUPFAM" id="SSF48726">
    <property type="entry name" value="Immunoglobulin"/>
    <property type="match status" value="1"/>
</dbReference>
<gene>
    <name evidence="2" type="ORF">HERILL_LOCUS4944</name>
</gene>
<proteinExistence type="predicted"/>
<evidence type="ECO:0000313" key="2">
    <source>
        <dbReference type="EMBL" id="CAD7081858.1"/>
    </source>
</evidence>
<name>A0A7R8YQP0_HERIL</name>
<dbReference type="Gene3D" id="2.60.40.10">
    <property type="entry name" value="Immunoglobulins"/>
    <property type="match status" value="1"/>
</dbReference>
<evidence type="ECO:0000259" key="1">
    <source>
        <dbReference type="PROSITE" id="PS50835"/>
    </source>
</evidence>
<dbReference type="InterPro" id="IPR003599">
    <property type="entry name" value="Ig_sub"/>
</dbReference>
<dbReference type="AlphaFoldDB" id="A0A7R8YQP0"/>
<dbReference type="InParanoid" id="A0A7R8YQP0"/>
<dbReference type="PROSITE" id="PS50835">
    <property type="entry name" value="IG_LIKE"/>
    <property type="match status" value="1"/>
</dbReference>
<dbReference type="OrthoDB" id="6354602at2759"/>
<dbReference type="EMBL" id="LR899010">
    <property type="protein sequence ID" value="CAD7081858.1"/>
    <property type="molecule type" value="Genomic_DNA"/>
</dbReference>
<dbReference type="GO" id="GO:0032589">
    <property type="term" value="C:neuron projection membrane"/>
    <property type="evidence" value="ECO:0007669"/>
    <property type="project" value="TreeGrafter"/>
</dbReference>
<dbReference type="InterPro" id="IPR037448">
    <property type="entry name" value="Zig-8"/>
</dbReference>
<feature type="domain" description="Ig-like" evidence="1">
    <location>
        <begin position="19"/>
        <end position="96"/>
    </location>
</feature>
<organism evidence="2 3">
    <name type="scientific">Hermetia illucens</name>
    <name type="common">Black soldier fly</name>
    <dbReference type="NCBI Taxonomy" id="343691"/>
    <lineage>
        <taxon>Eukaryota</taxon>
        <taxon>Metazoa</taxon>
        <taxon>Ecdysozoa</taxon>
        <taxon>Arthropoda</taxon>
        <taxon>Hexapoda</taxon>
        <taxon>Insecta</taxon>
        <taxon>Pterygota</taxon>
        <taxon>Neoptera</taxon>
        <taxon>Endopterygota</taxon>
        <taxon>Diptera</taxon>
        <taxon>Brachycera</taxon>
        <taxon>Stratiomyomorpha</taxon>
        <taxon>Stratiomyidae</taxon>
        <taxon>Hermetiinae</taxon>
        <taxon>Hermetia</taxon>
    </lineage>
</organism>
<dbReference type="InterPro" id="IPR013783">
    <property type="entry name" value="Ig-like_fold"/>
</dbReference>
<dbReference type="CDD" id="cd00096">
    <property type="entry name" value="Ig"/>
    <property type="match status" value="1"/>
</dbReference>
<dbReference type="Pfam" id="PF13927">
    <property type="entry name" value="Ig_3"/>
    <property type="match status" value="1"/>
</dbReference>
<dbReference type="PANTHER" id="PTHR23279">
    <property type="entry name" value="DEFECTIVE PROBOSCIS EXTENSION RESPONSE DPR -RELATED"/>
    <property type="match status" value="1"/>
</dbReference>
<reference evidence="2 3" key="1">
    <citation type="submission" date="2020-11" db="EMBL/GenBank/DDBJ databases">
        <authorList>
            <person name="Wallbank WR R."/>
            <person name="Pardo Diaz C."/>
            <person name="Kozak K."/>
            <person name="Martin S."/>
            <person name="Jiggins C."/>
            <person name="Moest M."/>
            <person name="Warren A I."/>
            <person name="Generalovic N T."/>
            <person name="Byers J.R.P. K."/>
            <person name="Montejo-Kovacevich G."/>
            <person name="Yen C E."/>
        </authorList>
    </citation>
    <scope>NUCLEOTIDE SEQUENCE [LARGE SCALE GENOMIC DNA]</scope>
</reference>
<dbReference type="SMART" id="SM00409">
    <property type="entry name" value="IG"/>
    <property type="match status" value="1"/>
</dbReference>